<keyword evidence="5" id="KW-1185">Reference proteome</keyword>
<dbReference type="InterPro" id="IPR002035">
    <property type="entry name" value="VWF_A"/>
</dbReference>
<reference evidence="6" key="2">
    <citation type="submission" date="2025-08" db="UniProtKB">
        <authorList>
            <consortium name="RefSeq"/>
        </authorList>
    </citation>
    <scope>IDENTIFICATION</scope>
    <source>
        <tissue evidence="6">Leaf</tissue>
    </source>
</reference>
<proteinExistence type="inferred from homology"/>
<dbReference type="PROSITE" id="PS50234">
    <property type="entry name" value="VWFA"/>
    <property type="match status" value="1"/>
</dbReference>
<dbReference type="Pfam" id="PF01419">
    <property type="entry name" value="Jacalin"/>
    <property type="match status" value="1"/>
</dbReference>
<keyword evidence="2" id="KW-0430">Lectin</keyword>
<gene>
    <name evidence="6" type="primary">LOC110791292</name>
</gene>
<sequence length="529" mass="58458">MAQHGSCEIGNKNRDDGLQFGTVLVKFKNEPEVAIRDAKYELLLNLRGQRTGNDQLGGDIVMVLDVRDGIKAEKLKEMKQAAQMVINKLSPSDRLLIVTLPSKSEKAARYMRYMNPESKALEEYIVQNLVVGGNAATNNINGALKTALNDLDHRKKVAGRSGAIILMSDDGVHNESGRATKICIDHYPVYVFCFGNGSQVLKEIATNSKDGKFNLVNPENLSEVVSECLDGILSVPVHDVNLVIKPLTSSVTKTAKITTKINKVYAGKYPQSREEQTGSVTVSFGNLYKREKRAAVVDLSLLDIANPIDINALQIFCTYRGETGILKTNPLIFRVKRRTAPTVTQSTRTYAKSVEMAKRELEGTSVTPITPKLMVEKYGPYGSQNPENYSYKFQEGESIKHVIVRYGYIVDAIEFVVAKPNGDTYTKMFGGDNENQSIKFAFKSGEKLTQFSGTYGNYKYQGNQCLIATIKIHTNLCPSGYGPFGRGMGVEHVRNFSTPLPLNGPIVGVFGRHHNYLESVGIFVKKITS</sequence>
<feature type="domain" description="VWFA" evidence="3">
    <location>
        <begin position="59"/>
        <end position="232"/>
    </location>
</feature>
<evidence type="ECO:0000256" key="1">
    <source>
        <dbReference type="ARBA" id="ARBA00006568"/>
    </source>
</evidence>
<dbReference type="SUPFAM" id="SSF53300">
    <property type="entry name" value="vWA-like"/>
    <property type="match status" value="1"/>
</dbReference>
<dbReference type="InterPro" id="IPR051266">
    <property type="entry name" value="CLCR"/>
</dbReference>
<dbReference type="PROSITE" id="PS51752">
    <property type="entry name" value="JACALIN_LECTIN"/>
    <property type="match status" value="1"/>
</dbReference>
<comment type="similarity">
    <text evidence="1">Belongs to the jacalin lectin family.</text>
</comment>
<dbReference type="InterPro" id="IPR001229">
    <property type="entry name" value="Jacalin-like_lectin_dom"/>
</dbReference>
<organism evidence="5 6">
    <name type="scientific">Spinacia oleracea</name>
    <name type="common">Spinach</name>
    <dbReference type="NCBI Taxonomy" id="3562"/>
    <lineage>
        <taxon>Eukaryota</taxon>
        <taxon>Viridiplantae</taxon>
        <taxon>Streptophyta</taxon>
        <taxon>Embryophyta</taxon>
        <taxon>Tracheophyta</taxon>
        <taxon>Spermatophyta</taxon>
        <taxon>Magnoliopsida</taxon>
        <taxon>eudicotyledons</taxon>
        <taxon>Gunneridae</taxon>
        <taxon>Pentapetalae</taxon>
        <taxon>Caryophyllales</taxon>
        <taxon>Chenopodiaceae</taxon>
        <taxon>Chenopodioideae</taxon>
        <taxon>Anserineae</taxon>
        <taxon>Spinacia</taxon>
    </lineage>
</organism>
<dbReference type="PANTHER" id="PTHR10579">
    <property type="entry name" value="CALCIUM-ACTIVATED CHLORIDE CHANNEL REGULATOR"/>
    <property type="match status" value="1"/>
</dbReference>
<dbReference type="PANTHER" id="PTHR10579:SF129">
    <property type="entry name" value="OS01G0640200 PROTEIN"/>
    <property type="match status" value="1"/>
</dbReference>
<evidence type="ECO:0008006" key="7">
    <source>
        <dbReference type="Google" id="ProtNLM"/>
    </source>
</evidence>
<dbReference type="RefSeq" id="XP_021851739.2">
    <property type="nucleotide sequence ID" value="XM_021996047.2"/>
</dbReference>
<name>A0A9R0JYG6_SPIOL</name>
<dbReference type="GeneID" id="110791292"/>
<evidence type="ECO:0000259" key="4">
    <source>
        <dbReference type="PROSITE" id="PS51752"/>
    </source>
</evidence>
<dbReference type="GO" id="GO:0030246">
    <property type="term" value="F:carbohydrate binding"/>
    <property type="evidence" value="ECO:0007669"/>
    <property type="project" value="UniProtKB-KW"/>
</dbReference>
<dbReference type="Proteomes" id="UP000813463">
    <property type="component" value="Chromosome 4"/>
</dbReference>
<accession>A0A9R0JYG6</accession>
<protein>
    <recommendedName>
        <fullName evidence="7">VWFA domain-containing protein</fullName>
    </recommendedName>
</protein>
<evidence type="ECO:0000256" key="2">
    <source>
        <dbReference type="ARBA" id="ARBA00022734"/>
    </source>
</evidence>
<dbReference type="Gene3D" id="2.100.10.30">
    <property type="entry name" value="Jacalin-like lectin domain"/>
    <property type="match status" value="1"/>
</dbReference>
<dbReference type="SMART" id="SM00327">
    <property type="entry name" value="VWA"/>
    <property type="match status" value="1"/>
</dbReference>
<dbReference type="SUPFAM" id="SSF51101">
    <property type="entry name" value="Mannose-binding lectins"/>
    <property type="match status" value="1"/>
</dbReference>
<dbReference type="InterPro" id="IPR036465">
    <property type="entry name" value="vWFA_dom_sf"/>
</dbReference>
<dbReference type="Pfam" id="PF00092">
    <property type="entry name" value="VWA"/>
    <property type="match status" value="1"/>
</dbReference>
<dbReference type="KEGG" id="soe:110791292"/>
<evidence type="ECO:0000259" key="3">
    <source>
        <dbReference type="PROSITE" id="PS50234"/>
    </source>
</evidence>
<dbReference type="AlphaFoldDB" id="A0A9R0JYG6"/>
<dbReference type="InterPro" id="IPR036404">
    <property type="entry name" value="Jacalin-like_lectin_dom_sf"/>
</dbReference>
<reference evidence="5" key="1">
    <citation type="journal article" date="2021" name="Nat. Commun.">
        <title>Genomic analyses provide insights into spinach domestication and the genetic basis of agronomic traits.</title>
        <authorList>
            <person name="Cai X."/>
            <person name="Sun X."/>
            <person name="Xu C."/>
            <person name="Sun H."/>
            <person name="Wang X."/>
            <person name="Ge C."/>
            <person name="Zhang Z."/>
            <person name="Wang Q."/>
            <person name="Fei Z."/>
            <person name="Jiao C."/>
            <person name="Wang Q."/>
        </authorList>
    </citation>
    <scope>NUCLEOTIDE SEQUENCE [LARGE SCALE GENOMIC DNA]</scope>
    <source>
        <strain evidence="5">cv. Varoflay</strain>
    </source>
</reference>
<evidence type="ECO:0000313" key="6">
    <source>
        <dbReference type="RefSeq" id="XP_021851739.2"/>
    </source>
</evidence>
<feature type="domain" description="Jacalin-type lectin" evidence="4">
    <location>
        <begin position="375"/>
        <end position="526"/>
    </location>
</feature>
<evidence type="ECO:0000313" key="5">
    <source>
        <dbReference type="Proteomes" id="UP000813463"/>
    </source>
</evidence>
<dbReference type="Gene3D" id="3.40.50.410">
    <property type="entry name" value="von Willebrand factor, type A domain"/>
    <property type="match status" value="1"/>
</dbReference>